<dbReference type="InterPro" id="IPR027417">
    <property type="entry name" value="P-loop_NTPase"/>
</dbReference>
<dbReference type="Pfam" id="PF17396">
    <property type="entry name" value="DUF1611_N"/>
    <property type="match status" value="1"/>
</dbReference>
<dbReference type="SUPFAM" id="SSF52540">
    <property type="entry name" value="P-loop containing nucleoside triphosphate hydrolases"/>
    <property type="match status" value="1"/>
</dbReference>
<dbReference type="InterPro" id="IPR011669">
    <property type="entry name" value="DgcN-like"/>
</dbReference>
<gene>
    <name evidence="3" type="ORF">GJ691_07610</name>
</gene>
<dbReference type="PANTHER" id="PTHR40690">
    <property type="entry name" value="GLL3100 PROTEIN"/>
    <property type="match status" value="1"/>
</dbReference>
<dbReference type="EMBL" id="WKJH01000004">
    <property type="protein sequence ID" value="MRX64033.1"/>
    <property type="molecule type" value="Genomic_DNA"/>
</dbReference>
<sequence>MIGKEKKLAIYMEGNLDSIYAKMGYGVMRYSENPIVCVIDSDYSGKKVNEVIDQPFEIPIVASVGKAIEMGAEVMVLGLAPTGGKLPDTWVNDVEKALTLGMSLVNGLHDLLGERFAHLLNTDKPEQVIWDVRKPLTDYAIARARASALTNKRVLMVGTDMAVGKMTAGLEVYKWIREQGISSDFLATGQIGITVTGKGIPLDAIKVDQACGAVEHLVLEAQDKDIVFIEGQGSLLHPGSTATLPLMRGSCPTHLILCHRGEMSTLRDVTDIKIPPFNEVIKLNEAVAHACGSFPKAKTVGIAVNTSKLNESEALQVIEKIEKETGLPVTDVVRFGAEKIGRALL</sequence>
<dbReference type="PIRSF" id="PIRSF026760">
    <property type="entry name" value="UCP026760"/>
    <property type="match status" value="1"/>
</dbReference>
<dbReference type="Gene3D" id="3.40.50.720">
    <property type="entry name" value="NAD(P)-binding Rossmann-like Domain"/>
    <property type="match status" value="1"/>
</dbReference>
<evidence type="ECO:0000259" key="1">
    <source>
        <dbReference type="Pfam" id="PF07755"/>
    </source>
</evidence>
<feature type="domain" description="D-glutamate N-acetyltransferase-like N-terminal" evidence="2">
    <location>
        <begin position="43"/>
        <end position="135"/>
    </location>
</feature>
<comment type="caution">
    <text evidence="3">The sequence shown here is derived from an EMBL/GenBank/DDBJ whole genome shotgun (WGS) entry which is preliminary data.</text>
</comment>
<keyword evidence="4" id="KW-1185">Reference proteome</keyword>
<evidence type="ECO:0000313" key="3">
    <source>
        <dbReference type="EMBL" id="MRX64033.1"/>
    </source>
</evidence>
<name>A0A6I2MJT6_9FLAO</name>
<evidence type="ECO:0000259" key="2">
    <source>
        <dbReference type="Pfam" id="PF17396"/>
    </source>
</evidence>
<proteinExistence type="predicted"/>
<dbReference type="Gene3D" id="3.40.50.300">
    <property type="entry name" value="P-loop containing nucleotide triphosphate hydrolases"/>
    <property type="match status" value="1"/>
</dbReference>
<dbReference type="AlphaFoldDB" id="A0A6I2MJT6"/>
<dbReference type="Proteomes" id="UP000443153">
    <property type="component" value="Unassembled WGS sequence"/>
</dbReference>
<feature type="domain" description="D-glutamate N-acetyltransferase-like C-terminal" evidence="1">
    <location>
        <begin position="141"/>
        <end position="340"/>
    </location>
</feature>
<organism evidence="3 4">
    <name type="scientific">Maribacter luteus</name>
    <dbReference type="NCBI Taxonomy" id="2594478"/>
    <lineage>
        <taxon>Bacteria</taxon>
        <taxon>Pseudomonadati</taxon>
        <taxon>Bacteroidota</taxon>
        <taxon>Flavobacteriia</taxon>
        <taxon>Flavobacteriales</taxon>
        <taxon>Flavobacteriaceae</taxon>
        <taxon>Maribacter</taxon>
    </lineage>
</organism>
<dbReference type="InterPro" id="IPR035086">
    <property type="entry name" value="DgcN-like_C"/>
</dbReference>
<dbReference type="PANTHER" id="PTHR40690:SF1">
    <property type="entry name" value="DUF1611 DOMAIN-CONTAINING PROTEIN"/>
    <property type="match status" value="1"/>
</dbReference>
<evidence type="ECO:0000313" key="4">
    <source>
        <dbReference type="Proteomes" id="UP000443153"/>
    </source>
</evidence>
<dbReference type="RefSeq" id="WP_154365457.1">
    <property type="nucleotide sequence ID" value="NZ_CANMYZ010000003.1"/>
</dbReference>
<accession>A0A6I2MJT6</accession>
<dbReference type="Pfam" id="PF07755">
    <property type="entry name" value="DUF1611"/>
    <property type="match status" value="1"/>
</dbReference>
<reference evidence="3 4" key="1">
    <citation type="submission" date="2019-11" db="EMBL/GenBank/DDBJ databases">
        <title>Maribacter lutea sp. nov., a marine bacterium isolated from intertidal sand.</title>
        <authorList>
            <person name="Liu A."/>
        </authorList>
    </citation>
    <scope>NUCLEOTIDE SEQUENCE [LARGE SCALE GENOMIC DNA]</scope>
    <source>
        <strain evidence="3 4">RZ05</strain>
    </source>
</reference>
<dbReference type="OrthoDB" id="9778498at2"/>
<dbReference type="InterPro" id="IPR035402">
    <property type="entry name" value="DgcN-like_N"/>
</dbReference>
<protein>
    <submittedName>
        <fullName evidence="3">DUF1611 domain-containing protein</fullName>
    </submittedName>
</protein>